<dbReference type="AlphaFoldDB" id="A0AA41WAB9"/>
<gene>
    <name evidence="10" type="ORF">NAF29_15895</name>
</gene>
<dbReference type="InterPro" id="IPR011013">
    <property type="entry name" value="Gal_mutarotase_sf_dom"/>
</dbReference>
<dbReference type="Proteomes" id="UP001165393">
    <property type="component" value="Unassembled WGS sequence"/>
</dbReference>
<sequence>MKKLKVIISSVAMLFAAGSANAQSLTVTQESFGTLENGTPISLYKLQNKNGIQANITNYGGILVNLMTPDKDDKLGDIVLGYDDLEGFVNDTSFQAPLIGRFGNRIAKGRFELNGKQYQVATNNKTNHLHGGVKGFGKQVWHAKPFSTPESVGVALSRLSHDGEEGYPGNLNVSAVYELYNDNRLTLTFSATTDASTPVNLTQHAYYNLNSTGSILDHELTIPASQFTAVDSTSIPLGAHQKVKNTPFDFTKAKKIGQDINQKNQQLGYGKGYDHNWVLDKPYGKMGLAVRVESKSSGRVMEIYSDQPGLQFYSGNFLDGSTEGKDGRKYQHRTAIVLEPQHFPDSPNQPTYPSTILEPGETYKNVIEYRFSVR</sequence>
<dbReference type="InterPro" id="IPR014718">
    <property type="entry name" value="GH-type_carb-bd"/>
</dbReference>
<evidence type="ECO:0000256" key="4">
    <source>
        <dbReference type="ARBA" id="ARBA00023277"/>
    </source>
</evidence>
<dbReference type="GO" id="GO:0006006">
    <property type="term" value="P:glucose metabolic process"/>
    <property type="evidence" value="ECO:0007669"/>
    <property type="project" value="TreeGrafter"/>
</dbReference>
<keyword evidence="9" id="KW-0732">Signal</keyword>
<dbReference type="Gene3D" id="2.70.98.10">
    <property type="match status" value="1"/>
</dbReference>
<keyword evidence="3 5" id="KW-0413">Isomerase</keyword>
<feature type="binding site" evidence="7">
    <location>
        <position position="274"/>
    </location>
    <ligand>
        <name>beta-D-galactose</name>
        <dbReference type="ChEBI" id="CHEBI:27667"/>
    </ligand>
</feature>
<evidence type="ECO:0000256" key="6">
    <source>
        <dbReference type="PIRSR" id="PIRSR005096-1"/>
    </source>
</evidence>
<comment type="caution">
    <text evidence="10">The sequence shown here is derived from an EMBL/GenBank/DDBJ whole genome shotgun (WGS) entry which is preliminary data.</text>
</comment>
<proteinExistence type="inferred from homology"/>
<dbReference type="PANTHER" id="PTHR10091:SF0">
    <property type="entry name" value="GALACTOSE MUTAROTASE"/>
    <property type="match status" value="1"/>
</dbReference>
<keyword evidence="4 5" id="KW-0119">Carbohydrate metabolism</keyword>
<evidence type="ECO:0000256" key="7">
    <source>
        <dbReference type="PIRSR" id="PIRSR005096-2"/>
    </source>
</evidence>
<dbReference type="InterPro" id="IPR047215">
    <property type="entry name" value="Galactose_mutarotase-like"/>
</dbReference>
<evidence type="ECO:0000256" key="3">
    <source>
        <dbReference type="ARBA" id="ARBA00023235"/>
    </source>
</evidence>
<evidence type="ECO:0000256" key="5">
    <source>
        <dbReference type="PIRNR" id="PIRNR005096"/>
    </source>
</evidence>
<comment type="catalytic activity">
    <reaction evidence="5">
        <text>alpha-D-glucose = beta-D-glucose</text>
        <dbReference type="Rhea" id="RHEA:10264"/>
        <dbReference type="ChEBI" id="CHEBI:15903"/>
        <dbReference type="ChEBI" id="CHEBI:17925"/>
        <dbReference type="EC" id="5.1.3.3"/>
    </reaction>
</comment>
<reference evidence="10 11" key="1">
    <citation type="journal article" date="2013" name="Antonie Van Leeuwenhoek">
        <title>Echinimonas agarilytica gen. nov., sp. nov., a new gammaproteobacterium isolated from the sea urchin Strongylocentrotus intermedius.</title>
        <authorList>
            <person name="Nedashkovskaya O.I."/>
            <person name="Stenkova A.M."/>
            <person name="Zhukova N.V."/>
            <person name="Van Trappen S."/>
            <person name="Lee J.S."/>
            <person name="Kim S.B."/>
        </authorList>
    </citation>
    <scope>NUCLEOTIDE SEQUENCE [LARGE SCALE GENOMIC DNA]</scope>
    <source>
        <strain evidence="10 11">KMM 6351</strain>
    </source>
</reference>
<evidence type="ECO:0000256" key="9">
    <source>
        <dbReference type="SAM" id="SignalP"/>
    </source>
</evidence>
<comment type="pathway">
    <text evidence="1 5">Carbohydrate metabolism; hexose metabolism.</text>
</comment>
<evidence type="ECO:0000256" key="8">
    <source>
        <dbReference type="PIRSR" id="PIRSR005096-3"/>
    </source>
</evidence>
<dbReference type="CDD" id="cd09019">
    <property type="entry name" value="galactose_mutarotase_like"/>
    <property type="match status" value="1"/>
</dbReference>
<accession>A0AA41WAB9</accession>
<dbReference type="PANTHER" id="PTHR10091">
    <property type="entry name" value="ALDOSE-1-EPIMERASE"/>
    <property type="match status" value="1"/>
</dbReference>
<organism evidence="10 11">
    <name type="scientific">Echinimonas agarilytica</name>
    <dbReference type="NCBI Taxonomy" id="1215918"/>
    <lineage>
        <taxon>Bacteria</taxon>
        <taxon>Pseudomonadati</taxon>
        <taxon>Pseudomonadota</taxon>
        <taxon>Gammaproteobacteria</taxon>
        <taxon>Alteromonadales</taxon>
        <taxon>Echinimonadaceae</taxon>
        <taxon>Echinimonas</taxon>
    </lineage>
</organism>
<dbReference type="RefSeq" id="WP_251262617.1">
    <property type="nucleotide sequence ID" value="NZ_JAMQGP010000009.1"/>
</dbReference>
<dbReference type="GO" id="GO:0033499">
    <property type="term" value="P:galactose catabolic process via UDP-galactose, Leloir pathway"/>
    <property type="evidence" value="ECO:0007669"/>
    <property type="project" value="TreeGrafter"/>
</dbReference>
<evidence type="ECO:0000313" key="11">
    <source>
        <dbReference type="Proteomes" id="UP001165393"/>
    </source>
</evidence>
<feature type="active site" description="Proton donor" evidence="6">
    <location>
        <position position="204"/>
    </location>
</feature>
<evidence type="ECO:0000256" key="1">
    <source>
        <dbReference type="ARBA" id="ARBA00005028"/>
    </source>
</evidence>
<feature type="chain" id="PRO_5041344372" description="Aldose 1-epimerase" evidence="9">
    <location>
        <begin position="23"/>
        <end position="374"/>
    </location>
</feature>
<dbReference type="NCBIfam" id="NF008277">
    <property type="entry name" value="PRK11055.1"/>
    <property type="match status" value="1"/>
</dbReference>
<dbReference type="GO" id="GO:0004034">
    <property type="term" value="F:aldose 1-epimerase activity"/>
    <property type="evidence" value="ECO:0007669"/>
    <property type="project" value="UniProtKB-EC"/>
</dbReference>
<feature type="active site" description="Proton acceptor" evidence="6">
    <location>
        <position position="339"/>
    </location>
</feature>
<dbReference type="EC" id="5.1.3.3" evidence="5"/>
<feature type="signal peptide" evidence="9">
    <location>
        <begin position="1"/>
        <end position="22"/>
    </location>
</feature>
<feature type="binding site" evidence="8">
    <location>
        <begin position="204"/>
        <end position="206"/>
    </location>
    <ligand>
        <name>beta-D-galactose</name>
        <dbReference type="ChEBI" id="CHEBI:27667"/>
    </ligand>
</feature>
<dbReference type="SUPFAM" id="SSF74650">
    <property type="entry name" value="Galactose mutarotase-like"/>
    <property type="match status" value="1"/>
</dbReference>
<name>A0AA41WAB9_9GAMM</name>
<evidence type="ECO:0000313" key="10">
    <source>
        <dbReference type="EMBL" id="MCM2681133.1"/>
    </source>
</evidence>
<dbReference type="InterPro" id="IPR015443">
    <property type="entry name" value="Aldose_1-epimerase"/>
</dbReference>
<keyword evidence="11" id="KW-1185">Reference proteome</keyword>
<comment type="similarity">
    <text evidence="2 5">Belongs to the aldose epimerase family.</text>
</comment>
<feature type="binding site" evidence="8">
    <location>
        <begin position="104"/>
        <end position="105"/>
    </location>
    <ligand>
        <name>beta-D-galactose</name>
        <dbReference type="ChEBI" id="CHEBI:27667"/>
    </ligand>
</feature>
<dbReference type="Pfam" id="PF01263">
    <property type="entry name" value="Aldose_epim"/>
    <property type="match status" value="1"/>
</dbReference>
<evidence type="ECO:0000256" key="2">
    <source>
        <dbReference type="ARBA" id="ARBA00006206"/>
    </source>
</evidence>
<dbReference type="InterPro" id="IPR008183">
    <property type="entry name" value="Aldose_1/G6P_1-epimerase"/>
</dbReference>
<protein>
    <recommendedName>
        <fullName evidence="5">Aldose 1-epimerase</fullName>
        <ecNumber evidence="5">5.1.3.3</ecNumber>
    </recommendedName>
</protein>
<dbReference type="GO" id="GO:0030246">
    <property type="term" value="F:carbohydrate binding"/>
    <property type="evidence" value="ECO:0007669"/>
    <property type="project" value="InterPro"/>
</dbReference>
<dbReference type="PIRSF" id="PIRSF005096">
    <property type="entry name" value="GALM"/>
    <property type="match status" value="1"/>
</dbReference>
<dbReference type="EMBL" id="JAMQGP010000009">
    <property type="protein sequence ID" value="MCM2681133.1"/>
    <property type="molecule type" value="Genomic_DNA"/>
</dbReference>